<dbReference type="Gene3D" id="3.30.40.10">
    <property type="entry name" value="Zinc/RING finger domain, C3HC4 (zinc finger)"/>
    <property type="match status" value="1"/>
</dbReference>
<evidence type="ECO:0000259" key="5">
    <source>
        <dbReference type="PROSITE" id="PS50178"/>
    </source>
</evidence>
<name>V4AN89_LOTGI</name>
<dbReference type="Proteomes" id="UP000030746">
    <property type="component" value="Unassembled WGS sequence"/>
</dbReference>
<feature type="domain" description="FYVE-type" evidence="5">
    <location>
        <begin position="4"/>
        <end position="59"/>
    </location>
</feature>
<dbReference type="AlphaFoldDB" id="V4AN89"/>
<dbReference type="EMBL" id="KB201234">
    <property type="protein sequence ID" value="ESO98622.1"/>
    <property type="molecule type" value="Genomic_DNA"/>
</dbReference>
<dbReference type="InterPro" id="IPR000306">
    <property type="entry name" value="Znf_FYVE"/>
</dbReference>
<keyword evidence="2 4" id="KW-0863">Zinc-finger</keyword>
<dbReference type="RefSeq" id="XP_009050670.1">
    <property type="nucleotide sequence ID" value="XM_009052422.1"/>
</dbReference>
<organism evidence="6 7">
    <name type="scientific">Lottia gigantea</name>
    <name type="common">Giant owl limpet</name>
    <dbReference type="NCBI Taxonomy" id="225164"/>
    <lineage>
        <taxon>Eukaryota</taxon>
        <taxon>Metazoa</taxon>
        <taxon>Spiralia</taxon>
        <taxon>Lophotrochozoa</taxon>
        <taxon>Mollusca</taxon>
        <taxon>Gastropoda</taxon>
        <taxon>Patellogastropoda</taxon>
        <taxon>Lottioidea</taxon>
        <taxon>Lottiidae</taxon>
        <taxon>Lottia</taxon>
    </lineage>
</organism>
<accession>V4AN89</accession>
<feature type="non-terminal residue" evidence="6">
    <location>
        <position position="59"/>
    </location>
</feature>
<dbReference type="KEGG" id="lgi:LOTGIDRAFT_90048"/>
<dbReference type="CTD" id="20252892"/>
<dbReference type="PROSITE" id="PS50178">
    <property type="entry name" value="ZF_FYVE"/>
    <property type="match status" value="1"/>
</dbReference>
<dbReference type="InterPro" id="IPR017455">
    <property type="entry name" value="Znf_FYVE-rel"/>
</dbReference>
<evidence type="ECO:0000256" key="4">
    <source>
        <dbReference type="PROSITE-ProRule" id="PRU00091"/>
    </source>
</evidence>
<dbReference type="GO" id="GO:0008270">
    <property type="term" value="F:zinc ion binding"/>
    <property type="evidence" value="ECO:0007669"/>
    <property type="project" value="UniProtKB-KW"/>
</dbReference>
<evidence type="ECO:0000313" key="7">
    <source>
        <dbReference type="Proteomes" id="UP000030746"/>
    </source>
</evidence>
<keyword evidence="3" id="KW-0862">Zinc</keyword>
<dbReference type="SMART" id="SM00064">
    <property type="entry name" value="FYVE"/>
    <property type="match status" value="1"/>
</dbReference>
<dbReference type="STRING" id="225164.V4AN89"/>
<evidence type="ECO:0000256" key="3">
    <source>
        <dbReference type="ARBA" id="ARBA00022833"/>
    </source>
</evidence>
<sequence>WISDDEVSVCILCNDKFNQLRRKHHCRQCGRVLCNKCCKEKLPLPHLGIDDPERVCDWC</sequence>
<dbReference type="GeneID" id="20252892"/>
<dbReference type="InterPro" id="IPR011011">
    <property type="entry name" value="Znf_FYVE_PHD"/>
</dbReference>
<keyword evidence="7" id="KW-1185">Reference proteome</keyword>
<reference evidence="6 7" key="1">
    <citation type="journal article" date="2013" name="Nature">
        <title>Insights into bilaterian evolution from three spiralian genomes.</title>
        <authorList>
            <person name="Simakov O."/>
            <person name="Marletaz F."/>
            <person name="Cho S.J."/>
            <person name="Edsinger-Gonzales E."/>
            <person name="Havlak P."/>
            <person name="Hellsten U."/>
            <person name="Kuo D.H."/>
            <person name="Larsson T."/>
            <person name="Lv J."/>
            <person name="Arendt D."/>
            <person name="Savage R."/>
            <person name="Osoegawa K."/>
            <person name="de Jong P."/>
            <person name="Grimwood J."/>
            <person name="Chapman J.A."/>
            <person name="Shapiro H."/>
            <person name="Aerts A."/>
            <person name="Otillar R.P."/>
            <person name="Terry A.Y."/>
            <person name="Boore J.L."/>
            <person name="Grigoriev I.V."/>
            <person name="Lindberg D.R."/>
            <person name="Seaver E.C."/>
            <person name="Weisblat D.A."/>
            <person name="Putnam N.H."/>
            <person name="Rokhsar D.S."/>
        </authorList>
    </citation>
    <scope>NUCLEOTIDE SEQUENCE [LARGE SCALE GENOMIC DNA]</scope>
</reference>
<dbReference type="HOGENOM" id="CLU_190275_1_0_1"/>
<keyword evidence="1" id="KW-0479">Metal-binding</keyword>
<feature type="non-terminal residue" evidence="6">
    <location>
        <position position="1"/>
    </location>
</feature>
<dbReference type="InterPro" id="IPR013083">
    <property type="entry name" value="Znf_RING/FYVE/PHD"/>
</dbReference>
<gene>
    <name evidence="6" type="ORF">LOTGIDRAFT_90048</name>
</gene>
<evidence type="ECO:0000256" key="1">
    <source>
        <dbReference type="ARBA" id="ARBA00022723"/>
    </source>
</evidence>
<dbReference type="PANTHER" id="PTHR39490:SF9">
    <property type="entry name" value="FYVE-TYPE DOMAIN-CONTAINING PROTEIN"/>
    <property type="match status" value="1"/>
</dbReference>
<evidence type="ECO:0000256" key="2">
    <source>
        <dbReference type="ARBA" id="ARBA00022771"/>
    </source>
</evidence>
<dbReference type="OMA" id="DECPICE"/>
<dbReference type="PANTHER" id="PTHR39490">
    <property type="entry name" value="ARRESTIN DOMAIN-CONTAINING PROTEIN D"/>
    <property type="match status" value="1"/>
</dbReference>
<protein>
    <recommendedName>
        <fullName evidence="5">FYVE-type domain-containing protein</fullName>
    </recommendedName>
</protein>
<evidence type="ECO:0000313" key="6">
    <source>
        <dbReference type="EMBL" id="ESO98622.1"/>
    </source>
</evidence>
<proteinExistence type="predicted"/>
<dbReference type="Pfam" id="PF01363">
    <property type="entry name" value="FYVE"/>
    <property type="match status" value="1"/>
</dbReference>
<dbReference type="InterPro" id="IPR052113">
    <property type="entry name" value="FYVE-type_Zinc_Finger"/>
</dbReference>
<dbReference type="SUPFAM" id="SSF57903">
    <property type="entry name" value="FYVE/PHD zinc finger"/>
    <property type="match status" value="1"/>
</dbReference>
<dbReference type="OrthoDB" id="5872154at2759"/>